<dbReference type="GO" id="GO:0003676">
    <property type="term" value="F:nucleic acid binding"/>
    <property type="evidence" value="ECO:0007669"/>
    <property type="project" value="InterPro"/>
</dbReference>
<dbReference type="InterPro" id="IPR004875">
    <property type="entry name" value="DDE_SF_endonuclease_dom"/>
</dbReference>
<name>A0A3N4IWR8_9PEZI</name>
<dbReference type="OrthoDB" id="5425161at2759"/>
<dbReference type="Proteomes" id="UP000276215">
    <property type="component" value="Unassembled WGS sequence"/>
</dbReference>
<feature type="non-terminal residue" evidence="3">
    <location>
        <position position="1"/>
    </location>
</feature>
<dbReference type="Pfam" id="PF03184">
    <property type="entry name" value="DDE_1"/>
    <property type="match status" value="1"/>
</dbReference>
<accession>A0A3N4IWR8</accession>
<evidence type="ECO:0000313" key="4">
    <source>
        <dbReference type="Proteomes" id="UP000276215"/>
    </source>
</evidence>
<gene>
    <name evidence="3" type="ORF">L873DRAFT_1718276</name>
</gene>
<dbReference type="EMBL" id="ML120530">
    <property type="protein sequence ID" value="RPA90326.1"/>
    <property type="molecule type" value="Genomic_DNA"/>
</dbReference>
<feature type="compositionally biased region" description="Basic residues" evidence="1">
    <location>
        <begin position="320"/>
        <end position="331"/>
    </location>
</feature>
<organism evidence="3 4">
    <name type="scientific">Choiromyces venosus 120613-1</name>
    <dbReference type="NCBI Taxonomy" id="1336337"/>
    <lineage>
        <taxon>Eukaryota</taxon>
        <taxon>Fungi</taxon>
        <taxon>Dikarya</taxon>
        <taxon>Ascomycota</taxon>
        <taxon>Pezizomycotina</taxon>
        <taxon>Pezizomycetes</taxon>
        <taxon>Pezizales</taxon>
        <taxon>Tuberaceae</taxon>
        <taxon>Choiromyces</taxon>
    </lineage>
</organism>
<feature type="domain" description="DDE-1" evidence="2">
    <location>
        <begin position="11"/>
        <end position="150"/>
    </location>
</feature>
<reference evidence="3 4" key="1">
    <citation type="journal article" date="2018" name="Nat. Ecol. Evol.">
        <title>Pezizomycetes genomes reveal the molecular basis of ectomycorrhizal truffle lifestyle.</title>
        <authorList>
            <person name="Murat C."/>
            <person name="Payen T."/>
            <person name="Noel B."/>
            <person name="Kuo A."/>
            <person name="Morin E."/>
            <person name="Chen J."/>
            <person name="Kohler A."/>
            <person name="Krizsan K."/>
            <person name="Balestrini R."/>
            <person name="Da Silva C."/>
            <person name="Montanini B."/>
            <person name="Hainaut M."/>
            <person name="Levati E."/>
            <person name="Barry K.W."/>
            <person name="Belfiori B."/>
            <person name="Cichocki N."/>
            <person name="Clum A."/>
            <person name="Dockter R.B."/>
            <person name="Fauchery L."/>
            <person name="Guy J."/>
            <person name="Iotti M."/>
            <person name="Le Tacon F."/>
            <person name="Lindquist E.A."/>
            <person name="Lipzen A."/>
            <person name="Malagnac F."/>
            <person name="Mello A."/>
            <person name="Molinier V."/>
            <person name="Miyauchi S."/>
            <person name="Poulain J."/>
            <person name="Riccioni C."/>
            <person name="Rubini A."/>
            <person name="Sitrit Y."/>
            <person name="Splivallo R."/>
            <person name="Traeger S."/>
            <person name="Wang M."/>
            <person name="Zifcakova L."/>
            <person name="Wipf D."/>
            <person name="Zambonelli A."/>
            <person name="Paolocci F."/>
            <person name="Nowrousian M."/>
            <person name="Ottonello S."/>
            <person name="Baldrian P."/>
            <person name="Spatafora J.W."/>
            <person name="Henrissat B."/>
            <person name="Nagy L.G."/>
            <person name="Aury J.M."/>
            <person name="Wincker P."/>
            <person name="Grigoriev I.V."/>
            <person name="Bonfante P."/>
            <person name="Martin F.M."/>
        </authorList>
    </citation>
    <scope>NUCLEOTIDE SEQUENCE [LARGE SCALE GENOMIC DNA]</scope>
    <source>
        <strain evidence="3 4">120613-1</strain>
    </source>
</reference>
<dbReference type="STRING" id="1336337.A0A3N4IWR8"/>
<dbReference type="AlphaFoldDB" id="A0A3N4IWR8"/>
<feature type="compositionally biased region" description="Basic and acidic residues" evidence="1">
    <location>
        <begin position="310"/>
        <end position="319"/>
    </location>
</feature>
<evidence type="ECO:0000256" key="1">
    <source>
        <dbReference type="SAM" id="MobiDB-lite"/>
    </source>
</evidence>
<proteinExistence type="predicted"/>
<keyword evidence="4" id="KW-1185">Reference proteome</keyword>
<sequence>ESCTVVDTMGTDRFSLTPLIIFWGENQLAGWHKMRKEMEFWFGNATYGSNNSVICLEYFEKIFEPETRNRAYEEWHLIIFNGFGSHIDFTILDYYLDHKILPFCLPAHISHILQPLDVAVFSPISTYYSQEVNKLKVPVDKDQFPNLLACAHRKAFTKENIQASFRVTRIYPYDPRIVLDTLSLSEPKLPPQDPLPPCPIALQTPHDLITFQPKTLTTPCSIHNLYVEGLSAITSNSPCSIKLQSVLTKLKMSAEHNAASVIIYEAGEAHLREEVQQITVKGKADQGHLNSEAACILKCGEVLVKMKRKWDEKDTEQAQRRQRRHNRPMED</sequence>
<protein>
    <submittedName>
        <fullName evidence="3">DDE-domain-containing protein</fullName>
    </submittedName>
</protein>
<evidence type="ECO:0000259" key="2">
    <source>
        <dbReference type="Pfam" id="PF03184"/>
    </source>
</evidence>
<feature type="region of interest" description="Disordered" evidence="1">
    <location>
        <begin position="310"/>
        <end position="331"/>
    </location>
</feature>
<evidence type="ECO:0000313" key="3">
    <source>
        <dbReference type="EMBL" id="RPA90326.1"/>
    </source>
</evidence>